<proteinExistence type="inferred from homology"/>
<keyword evidence="9 12" id="KW-0460">Magnesium</keyword>
<sequence length="289" mass="32154">MVHKSSRWKIRSKIITIDRPMIMGIVNITPDSFYDGGRFESPKKALEQAYRLIEEGADILDFGAESTRPGAKMIREADELTRLMPVLEELCGKVSVSISVDTSKAKVAKAALECGADIINDVSSFRQEPELANVVAHYRAGIVLMHRRGTPGTMQQMTNYDDLMKEITEELSERMRFAEQNGIDAEQMVLDPGIGFAKTPAQNFEMIRRLSELHELERPVLVGPSRKSFIGSVTGKGPEDRLPGTIAACVMSVLNGGQILRVHDVREVREAILVSQLMVQSNSNREVRV</sequence>
<evidence type="ECO:0000256" key="8">
    <source>
        <dbReference type="ARBA" id="ARBA00022723"/>
    </source>
</evidence>
<dbReference type="InterPro" id="IPR011005">
    <property type="entry name" value="Dihydropteroate_synth-like_sf"/>
</dbReference>
<protein>
    <recommendedName>
        <fullName evidence="6 12">Dihydropteroate synthase</fullName>
        <shortName evidence="12">DHPS</shortName>
        <ecNumber evidence="5 12">2.5.1.15</ecNumber>
    </recommendedName>
    <alternativeName>
        <fullName evidence="11 12">Dihydropteroate pyrophosphorylase</fullName>
    </alternativeName>
</protein>
<dbReference type="PANTHER" id="PTHR20941">
    <property type="entry name" value="FOLATE SYNTHESIS PROTEINS"/>
    <property type="match status" value="1"/>
</dbReference>
<evidence type="ECO:0000256" key="2">
    <source>
        <dbReference type="ARBA" id="ARBA00001946"/>
    </source>
</evidence>
<evidence type="ECO:0000256" key="4">
    <source>
        <dbReference type="ARBA" id="ARBA00009503"/>
    </source>
</evidence>
<evidence type="ECO:0000256" key="12">
    <source>
        <dbReference type="RuleBase" id="RU361205"/>
    </source>
</evidence>
<dbReference type="GO" id="GO:0046654">
    <property type="term" value="P:tetrahydrofolate biosynthetic process"/>
    <property type="evidence" value="ECO:0007669"/>
    <property type="project" value="UniProtKB-UniPathway"/>
</dbReference>
<comment type="pathway">
    <text evidence="3 12">Cofactor biosynthesis; tetrahydrofolate biosynthesis; 7,8-dihydrofolate from 2-amino-4-hydroxy-6-hydroxymethyl-7,8-dihydropteridine diphosphate and 4-aminobenzoate: step 1/2.</text>
</comment>
<gene>
    <name evidence="14" type="ORF">A3G33_00020</name>
</gene>
<dbReference type="InterPro" id="IPR045031">
    <property type="entry name" value="DHP_synth-like"/>
</dbReference>
<organism evidence="14 15">
    <name type="scientific">Candidatus Danuiimicrobium aquiferis</name>
    <dbReference type="NCBI Taxonomy" id="1801832"/>
    <lineage>
        <taxon>Bacteria</taxon>
        <taxon>Pseudomonadati</taxon>
        <taxon>Candidatus Omnitrophota</taxon>
        <taxon>Candidatus Danuiimicrobium</taxon>
    </lineage>
</organism>
<comment type="cofactor">
    <cofactor evidence="2 12">
        <name>Mg(2+)</name>
        <dbReference type="ChEBI" id="CHEBI:18420"/>
    </cofactor>
</comment>
<dbReference type="PANTHER" id="PTHR20941:SF1">
    <property type="entry name" value="FOLIC ACID SYNTHESIS PROTEIN FOL1"/>
    <property type="match status" value="1"/>
</dbReference>
<dbReference type="SUPFAM" id="SSF51717">
    <property type="entry name" value="Dihydropteroate synthetase-like"/>
    <property type="match status" value="1"/>
</dbReference>
<accession>A0A1G1KTU8</accession>
<evidence type="ECO:0000313" key="14">
    <source>
        <dbReference type="EMBL" id="OGW95979.1"/>
    </source>
</evidence>
<reference evidence="14 15" key="1">
    <citation type="journal article" date="2016" name="Nat. Commun.">
        <title>Thousands of microbial genomes shed light on interconnected biogeochemical processes in an aquifer system.</title>
        <authorList>
            <person name="Anantharaman K."/>
            <person name="Brown C.T."/>
            <person name="Hug L.A."/>
            <person name="Sharon I."/>
            <person name="Castelle C.J."/>
            <person name="Probst A.J."/>
            <person name="Thomas B.C."/>
            <person name="Singh A."/>
            <person name="Wilkins M.J."/>
            <person name="Karaoz U."/>
            <person name="Brodie E.L."/>
            <person name="Williams K.H."/>
            <person name="Hubbard S.S."/>
            <person name="Banfield J.F."/>
        </authorList>
    </citation>
    <scope>NUCLEOTIDE SEQUENCE [LARGE SCALE GENOMIC DNA]</scope>
</reference>
<evidence type="ECO:0000256" key="10">
    <source>
        <dbReference type="ARBA" id="ARBA00022909"/>
    </source>
</evidence>
<evidence type="ECO:0000256" key="9">
    <source>
        <dbReference type="ARBA" id="ARBA00022842"/>
    </source>
</evidence>
<dbReference type="EC" id="2.5.1.15" evidence="5 12"/>
<dbReference type="Proteomes" id="UP000178187">
    <property type="component" value="Unassembled WGS sequence"/>
</dbReference>
<dbReference type="PROSITE" id="PS00792">
    <property type="entry name" value="DHPS_1"/>
    <property type="match status" value="1"/>
</dbReference>
<dbReference type="FunFam" id="3.20.20.20:FF:000006">
    <property type="entry name" value="Dihydropteroate synthase"/>
    <property type="match status" value="1"/>
</dbReference>
<dbReference type="UniPathway" id="UPA00077">
    <property type="reaction ID" value="UER00156"/>
</dbReference>
<dbReference type="InterPro" id="IPR000489">
    <property type="entry name" value="Pterin-binding_dom"/>
</dbReference>
<dbReference type="EMBL" id="MHFR01000055">
    <property type="protein sequence ID" value="OGW95979.1"/>
    <property type="molecule type" value="Genomic_DNA"/>
</dbReference>
<evidence type="ECO:0000313" key="15">
    <source>
        <dbReference type="Proteomes" id="UP000178187"/>
    </source>
</evidence>
<dbReference type="GO" id="GO:0046656">
    <property type="term" value="P:folic acid biosynthetic process"/>
    <property type="evidence" value="ECO:0007669"/>
    <property type="project" value="UniProtKB-KW"/>
</dbReference>
<keyword evidence="10 12" id="KW-0289">Folate biosynthesis</keyword>
<evidence type="ECO:0000256" key="11">
    <source>
        <dbReference type="ARBA" id="ARBA00030193"/>
    </source>
</evidence>
<evidence type="ECO:0000259" key="13">
    <source>
        <dbReference type="PROSITE" id="PS50972"/>
    </source>
</evidence>
<keyword evidence="7 12" id="KW-0808">Transferase</keyword>
<dbReference type="CDD" id="cd00739">
    <property type="entry name" value="DHPS"/>
    <property type="match status" value="1"/>
</dbReference>
<feature type="domain" description="Pterin-binding" evidence="13">
    <location>
        <begin position="20"/>
        <end position="273"/>
    </location>
</feature>
<dbReference type="InterPro" id="IPR006390">
    <property type="entry name" value="DHP_synth_dom"/>
</dbReference>
<dbReference type="GO" id="GO:0046872">
    <property type="term" value="F:metal ion binding"/>
    <property type="evidence" value="ECO:0007669"/>
    <property type="project" value="UniProtKB-KW"/>
</dbReference>
<evidence type="ECO:0000256" key="6">
    <source>
        <dbReference type="ARBA" id="ARBA00016919"/>
    </source>
</evidence>
<dbReference type="GO" id="GO:0004156">
    <property type="term" value="F:dihydropteroate synthase activity"/>
    <property type="evidence" value="ECO:0007669"/>
    <property type="project" value="UniProtKB-EC"/>
</dbReference>
<comment type="similarity">
    <text evidence="4 12">Belongs to the DHPS family.</text>
</comment>
<dbReference type="NCBIfam" id="TIGR01496">
    <property type="entry name" value="DHPS"/>
    <property type="match status" value="1"/>
</dbReference>
<dbReference type="PROSITE" id="PS50972">
    <property type="entry name" value="PTERIN_BINDING"/>
    <property type="match status" value="1"/>
</dbReference>
<keyword evidence="8 12" id="KW-0479">Metal-binding</keyword>
<evidence type="ECO:0000256" key="5">
    <source>
        <dbReference type="ARBA" id="ARBA00012458"/>
    </source>
</evidence>
<comment type="catalytic activity">
    <reaction evidence="1">
        <text>(7,8-dihydropterin-6-yl)methyl diphosphate + 4-aminobenzoate = 7,8-dihydropteroate + diphosphate</text>
        <dbReference type="Rhea" id="RHEA:19949"/>
        <dbReference type="ChEBI" id="CHEBI:17836"/>
        <dbReference type="ChEBI" id="CHEBI:17839"/>
        <dbReference type="ChEBI" id="CHEBI:33019"/>
        <dbReference type="ChEBI" id="CHEBI:72950"/>
        <dbReference type="EC" id="2.5.1.15"/>
    </reaction>
</comment>
<evidence type="ECO:0000256" key="7">
    <source>
        <dbReference type="ARBA" id="ARBA00022679"/>
    </source>
</evidence>
<dbReference type="Gene3D" id="3.20.20.20">
    <property type="entry name" value="Dihydropteroate synthase-like"/>
    <property type="match status" value="1"/>
</dbReference>
<dbReference type="Pfam" id="PF00809">
    <property type="entry name" value="Pterin_bind"/>
    <property type="match status" value="1"/>
</dbReference>
<dbReference type="AlphaFoldDB" id="A0A1G1KTU8"/>
<evidence type="ECO:0000256" key="1">
    <source>
        <dbReference type="ARBA" id="ARBA00000012"/>
    </source>
</evidence>
<dbReference type="PROSITE" id="PS00793">
    <property type="entry name" value="DHPS_2"/>
    <property type="match status" value="1"/>
</dbReference>
<comment type="caution">
    <text evidence="14">The sequence shown here is derived from an EMBL/GenBank/DDBJ whole genome shotgun (WGS) entry which is preliminary data.</text>
</comment>
<evidence type="ECO:0000256" key="3">
    <source>
        <dbReference type="ARBA" id="ARBA00004763"/>
    </source>
</evidence>
<name>A0A1G1KTU8_9BACT</name>
<comment type="function">
    <text evidence="12">Catalyzes the condensation of para-aminobenzoate (pABA) with 6-hydroxymethyl-7,8-dihydropterin diphosphate (DHPt-PP) to form 7,8-dihydropteroate (H2Pte), the immediate precursor of folate derivatives.</text>
</comment>